<comment type="caution">
    <text evidence="2">The sequence shown here is derived from an EMBL/GenBank/DDBJ whole genome shotgun (WGS) entry which is preliminary data.</text>
</comment>
<evidence type="ECO:0000313" key="2">
    <source>
        <dbReference type="EMBL" id="KAA6183060.1"/>
    </source>
</evidence>
<dbReference type="InterPro" id="IPR018739">
    <property type="entry name" value="DUF2281"/>
</dbReference>
<name>A0A5M8FGL6_9GAMM</name>
<accession>A0A5M8FGL6</accession>
<dbReference type="EMBL" id="VWXX01000037">
    <property type="protein sequence ID" value="KAA6183060.1"/>
    <property type="molecule type" value="Genomic_DNA"/>
</dbReference>
<sequence length="70" mass="8088">MNIESQLLEGIRALAPEKQAEVLDFMEFIRQRHSAEEKKLRPIGLCKGEFTVPDDFDAPLPEEILRDFES</sequence>
<dbReference type="AlphaFoldDB" id="A0A5M8FGL6"/>
<dbReference type="OrthoDB" id="9801704at2"/>
<evidence type="ECO:0000313" key="3">
    <source>
        <dbReference type="Proteomes" id="UP000322981"/>
    </source>
</evidence>
<dbReference type="Pfam" id="PF10047">
    <property type="entry name" value="DUF2281"/>
    <property type="match status" value="1"/>
</dbReference>
<feature type="domain" description="DUF2281" evidence="1">
    <location>
        <begin position="7"/>
        <end position="60"/>
    </location>
</feature>
<gene>
    <name evidence="2" type="ORF">F2Q65_16710</name>
</gene>
<proteinExistence type="predicted"/>
<evidence type="ECO:0000259" key="1">
    <source>
        <dbReference type="Pfam" id="PF10047"/>
    </source>
</evidence>
<keyword evidence="3" id="KW-1185">Reference proteome</keyword>
<dbReference type="Proteomes" id="UP000322981">
    <property type="component" value="Unassembled WGS sequence"/>
</dbReference>
<organism evidence="2 3">
    <name type="scientific">Thiohalocapsa marina</name>
    <dbReference type="NCBI Taxonomy" id="424902"/>
    <lineage>
        <taxon>Bacteria</taxon>
        <taxon>Pseudomonadati</taxon>
        <taxon>Pseudomonadota</taxon>
        <taxon>Gammaproteobacteria</taxon>
        <taxon>Chromatiales</taxon>
        <taxon>Chromatiaceae</taxon>
        <taxon>Thiohalocapsa</taxon>
    </lineage>
</organism>
<protein>
    <submittedName>
        <fullName evidence="2">DUF2281 domain-containing protein</fullName>
    </submittedName>
</protein>
<reference evidence="2 3" key="1">
    <citation type="submission" date="2019-09" db="EMBL/GenBank/DDBJ databases">
        <title>Whole-genome sequence of the purple sulfur bacterium Thiohalocapsa marina DSM 19078.</title>
        <authorList>
            <person name="Kyndt J.A."/>
            <person name="Meyer T.E."/>
        </authorList>
    </citation>
    <scope>NUCLEOTIDE SEQUENCE [LARGE SCALE GENOMIC DNA]</scope>
    <source>
        <strain evidence="2 3">DSM 19078</strain>
    </source>
</reference>